<dbReference type="PANTHER" id="PTHR40841:SF2">
    <property type="entry name" value="SIDEROPHORE-DEGRADING ESTERASE (EUROFUNG)"/>
    <property type="match status" value="1"/>
</dbReference>
<evidence type="ECO:0000313" key="4">
    <source>
        <dbReference type="EMBL" id="MFH6768797.1"/>
    </source>
</evidence>
<evidence type="ECO:0000256" key="1">
    <source>
        <dbReference type="ARBA" id="ARBA00005622"/>
    </source>
</evidence>
<feature type="repeat" description="TPR" evidence="3">
    <location>
        <begin position="370"/>
        <end position="403"/>
    </location>
</feature>
<dbReference type="GO" id="GO:0016787">
    <property type="term" value="F:hydrolase activity"/>
    <property type="evidence" value="ECO:0007669"/>
    <property type="project" value="UniProtKB-KW"/>
</dbReference>
<dbReference type="InterPro" id="IPR052558">
    <property type="entry name" value="Siderophore_Hydrolase_D"/>
</dbReference>
<dbReference type="Gene3D" id="3.40.50.1820">
    <property type="entry name" value="alpha/beta hydrolase"/>
    <property type="match status" value="1"/>
</dbReference>
<comment type="caution">
    <text evidence="4">The sequence shown here is derived from an EMBL/GenBank/DDBJ whole genome shotgun (WGS) entry which is preliminary data.</text>
</comment>
<dbReference type="SMART" id="SM00028">
    <property type="entry name" value="TPR"/>
    <property type="match status" value="2"/>
</dbReference>
<dbReference type="PROSITE" id="PS51257">
    <property type="entry name" value="PROKAR_LIPOPROTEIN"/>
    <property type="match status" value="1"/>
</dbReference>
<dbReference type="SUPFAM" id="SSF48452">
    <property type="entry name" value="TPR-like"/>
    <property type="match status" value="1"/>
</dbReference>
<comment type="similarity">
    <text evidence="1">Belongs to the esterase D family.</text>
</comment>
<dbReference type="Pfam" id="PF00756">
    <property type="entry name" value="Esterase"/>
    <property type="match status" value="1"/>
</dbReference>
<reference evidence="4 5" key="1">
    <citation type="submission" date="2024-02" db="EMBL/GenBank/DDBJ databases">
        <title>A Gaetbulibacter species isolated from tidal flats and genomic insights of their niches.</title>
        <authorList>
            <person name="Ye Y."/>
        </authorList>
    </citation>
    <scope>NUCLEOTIDE SEQUENCE [LARGE SCALE GENOMIC DNA]</scope>
    <source>
        <strain evidence="4 5">KEM-8</strain>
    </source>
</reference>
<gene>
    <name evidence="4" type="ORF">V8G56_08625</name>
</gene>
<dbReference type="PANTHER" id="PTHR40841">
    <property type="entry name" value="SIDEROPHORE TRIACETYLFUSARININE C ESTERASE"/>
    <property type="match status" value="1"/>
</dbReference>
<proteinExistence type="inferred from homology"/>
<dbReference type="Proteomes" id="UP001610104">
    <property type="component" value="Unassembled WGS sequence"/>
</dbReference>
<accession>A0ABW7MSX6</accession>
<protein>
    <submittedName>
        <fullName evidence="4">Alpha/beta hydrolase-fold protein</fullName>
    </submittedName>
</protein>
<organism evidence="4 5">
    <name type="scientific">Gaetbulibacter aquiaggeris</name>
    <dbReference type="NCBI Taxonomy" id="1735373"/>
    <lineage>
        <taxon>Bacteria</taxon>
        <taxon>Pseudomonadati</taxon>
        <taxon>Bacteroidota</taxon>
        <taxon>Flavobacteriia</taxon>
        <taxon>Flavobacteriales</taxon>
        <taxon>Flavobacteriaceae</taxon>
        <taxon>Gaetbulibacter</taxon>
    </lineage>
</organism>
<evidence type="ECO:0000256" key="2">
    <source>
        <dbReference type="ARBA" id="ARBA00022801"/>
    </source>
</evidence>
<dbReference type="InterPro" id="IPR019734">
    <property type="entry name" value="TPR_rpt"/>
</dbReference>
<keyword evidence="3" id="KW-0802">TPR repeat</keyword>
<keyword evidence="5" id="KW-1185">Reference proteome</keyword>
<name>A0ABW7MSX6_9FLAO</name>
<dbReference type="InterPro" id="IPR011990">
    <property type="entry name" value="TPR-like_helical_dom_sf"/>
</dbReference>
<dbReference type="EMBL" id="JBAWKC010000002">
    <property type="protein sequence ID" value="MFH6768797.1"/>
    <property type="molecule type" value="Genomic_DNA"/>
</dbReference>
<sequence length="418" mass="47674">MKNAFTLLIIALMAIGCDQSNKNDSELSNDNQITIGHIDSLKSDILGETRKIWVHLPKNYREGKKYPVLYVLDGNGHFHSVTGLIKQLSTNGTLVLPEMIVIAIPNTNRSRDLIPTHADVDYRTGNKLRYASGGGSSFLDFIEYELIPYVDRTYPTTSFRTYVGHSFGGLSVIHALTTRSHLFNNYLAIDPSFWWDNMAYLENVDSLLSVHDYTNKGLFVGMANTMIGGQNYSTVEEDTLGTSVHIRSILKFAKSLEKKDNGLNFEWKYYPQESHFSVPLITEYDGLRFLFDWYDFKEMFELGRADLYTADEALEVVKSHYENVSQKMGYEIKPAEWLINRLGNYYMRDKKLDLAAALFDLNIANFPNSNNVYDSRGDCYLAAGDSLKALEFFRKALETGDNDYSQEKIDRISKALKK</sequence>
<dbReference type="PROSITE" id="PS50005">
    <property type="entry name" value="TPR"/>
    <property type="match status" value="1"/>
</dbReference>
<dbReference type="SUPFAM" id="SSF53474">
    <property type="entry name" value="alpha/beta-Hydrolases"/>
    <property type="match status" value="1"/>
</dbReference>
<keyword evidence="2 4" id="KW-0378">Hydrolase</keyword>
<dbReference type="InterPro" id="IPR029058">
    <property type="entry name" value="AB_hydrolase_fold"/>
</dbReference>
<evidence type="ECO:0000256" key="3">
    <source>
        <dbReference type="PROSITE-ProRule" id="PRU00339"/>
    </source>
</evidence>
<dbReference type="InterPro" id="IPR000801">
    <property type="entry name" value="Esterase-like"/>
</dbReference>
<dbReference type="RefSeq" id="WP_395438045.1">
    <property type="nucleotide sequence ID" value="NZ_JBAWKC010000002.1"/>
</dbReference>
<evidence type="ECO:0000313" key="5">
    <source>
        <dbReference type="Proteomes" id="UP001610104"/>
    </source>
</evidence>